<dbReference type="InterPro" id="IPR041412">
    <property type="entry name" value="Xrn1_helical"/>
</dbReference>
<evidence type="ECO:0000256" key="4">
    <source>
        <dbReference type="ARBA" id="ARBA00038299"/>
    </source>
</evidence>
<evidence type="ECO:0000259" key="5">
    <source>
        <dbReference type="Pfam" id="PF03159"/>
    </source>
</evidence>
<feature type="domain" description="Xrn1 helical" evidence="6">
    <location>
        <begin position="273"/>
        <end position="357"/>
    </location>
</feature>
<dbReference type="EMBL" id="MN738865">
    <property type="protein sequence ID" value="QHT28850.1"/>
    <property type="molecule type" value="Genomic_DNA"/>
</dbReference>
<dbReference type="GO" id="GO:0004534">
    <property type="term" value="F:5'-3' RNA exonuclease activity"/>
    <property type="evidence" value="ECO:0007669"/>
    <property type="project" value="TreeGrafter"/>
</dbReference>
<dbReference type="PANTHER" id="PTHR12341">
    <property type="entry name" value="5'-&gt;3' EXORIBONUCLEASE"/>
    <property type="match status" value="1"/>
</dbReference>
<name>A0A6C0EKJ0_9ZZZZ</name>
<dbReference type="InterPro" id="IPR027073">
    <property type="entry name" value="5_3_exoribonuclease"/>
</dbReference>
<feature type="domain" description="Xrn1 N-terminal" evidence="5">
    <location>
        <begin position="1"/>
        <end position="232"/>
    </location>
</feature>
<dbReference type="InterPro" id="IPR004859">
    <property type="entry name" value="Xrn1_N"/>
</dbReference>
<feature type="domain" description="Xrn1 helical" evidence="6">
    <location>
        <begin position="387"/>
        <end position="567"/>
    </location>
</feature>
<organism evidence="7">
    <name type="scientific">viral metagenome</name>
    <dbReference type="NCBI Taxonomy" id="1070528"/>
    <lineage>
        <taxon>unclassified sequences</taxon>
        <taxon>metagenomes</taxon>
        <taxon>organismal metagenomes</taxon>
    </lineage>
</organism>
<evidence type="ECO:0000259" key="6">
    <source>
        <dbReference type="Pfam" id="PF17846"/>
    </source>
</evidence>
<evidence type="ECO:0000313" key="7">
    <source>
        <dbReference type="EMBL" id="QHT28850.1"/>
    </source>
</evidence>
<reference evidence="7" key="1">
    <citation type="journal article" date="2020" name="Nature">
        <title>Giant virus diversity and host interactions through global metagenomics.</title>
        <authorList>
            <person name="Schulz F."/>
            <person name="Roux S."/>
            <person name="Paez-Espino D."/>
            <person name="Jungbluth S."/>
            <person name="Walsh D.A."/>
            <person name="Denef V.J."/>
            <person name="McMahon K.D."/>
            <person name="Konstantinidis K.T."/>
            <person name="Eloe-Fadrosh E.A."/>
            <person name="Kyrpides N.C."/>
            <person name="Woyke T."/>
        </authorList>
    </citation>
    <scope>NUCLEOTIDE SEQUENCE</scope>
    <source>
        <strain evidence="7">GVMAG-M-3300001351-8</strain>
    </source>
</reference>
<dbReference type="PANTHER" id="PTHR12341:SF7">
    <property type="entry name" value="5'-3' EXORIBONUCLEASE 1"/>
    <property type="match status" value="1"/>
</dbReference>
<proteinExistence type="inferred from homology"/>
<dbReference type="GO" id="GO:0003723">
    <property type="term" value="F:RNA binding"/>
    <property type="evidence" value="ECO:0007669"/>
    <property type="project" value="TreeGrafter"/>
</dbReference>
<accession>A0A6C0EKJ0</accession>
<protein>
    <recommendedName>
        <fullName evidence="8">Xrn1 N-terminal domain-containing protein</fullName>
    </recommendedName>
</protein>
<sequence>MGIPKYFRWLTNKYDDLIIKSDTIKIDNLFLDANCLIHPCCRKILKDNPDLIKFHEEDYKLNKYNINTDINIISKLEKCMFEEILDYVSYLADFVKPTKLLYVSIDGIAPRAKMEQQRLRRYRSSKEKRLIDNIHLKFNKSLDTYWDTNAITPGTLFMLKLSHYLQKKLTEKLKPTYSIILSDTSVPGEGEHKIVDYIRKGDINDVGCIYGLDADLIMLSLCLDSKIYLLREAVNYGKVDMETLLYFSIELLKKYIIEEIRLKLTIEDFELSNNIIIDYVFLCFLVGNDFLPTLINLDINENSINSLVMIYIKIFSIRKNYLINDSKIDFTFLNQILSHLYNSEDHHLLKLQSSINKRKIYKKYYDSPFERELDTLKHYPLLFKYKKSKVNLGKEGWQTDYYKYYFNIDNSIDSNEFISSVCKTYMEGLEWTLNYYTKGCPSWKWYYPFRSSPCLRDLVMYTSERVYGTEFEESSPYTPLEQLVLVIPKQSFNLIPKEYKDVLIKDISISNYYPDDFELDMENKLWFHECNPIIPIINDKVILNKLSKLKLNNIDQSRNIISKEPIVLFKL</sequence>
<keyword evidence="1" id="KW-0540">Nuclease</keyword>
<evidence type="ECO:0000256" key="1">
    <source>
        <dbReference type="ARBA" id="ARBA00022722"/>
    </source>
</evidence>
<dbReference type="Gene3D" id="1.25.40.1050">
    <property type="match status" value="1"/>
</dbReference>
<dbReference type="AlphaFoldDB" id="A0A6C0EKJ0"/>
<comment type="similarity">
    <text evidence="4">Belongs to the 5'-3' exonuclease family.</text>
</comment>
<evidence type="ECO:0000256" key="2">
    <source>
        <dbReference type="ARBA" id="ARBA00022801"/>
    </source>
</evidence>
<dbReference type="Pfam" id="PF03159">
    <property type="entry name" value="XRN_N"/>
    <property type="match status" value="1"/>
</dbReference>
<dbReference type="Gene3D" id="3.40.50.12390">
    <property type="match status" value="1"/>
</dbReference>
<keyword evidence="3" id="KW-0269">Exonuclease</keyword>
<dbReference type="GO" id="GO:0000956">
    <property type="term" value="P:nuclear-transcribed mRNA catabolic process"/>
    <property type="evidence" value="ECO:0007669"/>
    <property type="project" value="TreeGrafter"/>
</dbReference>
<evidence type="ECO:0000256" key="3">
    <source>
        <dbReference type="ARBA" id="ARBA00022839"/>
    </source>
</evidence>
<keyword evidence="2" id="KW-0378">Hydrolase</keyword>
<evidence type="ECO:0008006" key="8">
    <source>
        <dbReference type="Google" id="ProtNLM"/>
    </source>
</evidence>
<dbReference type="Pfam" id="PF17846">
    <property type="entry name" value="XRN_M"/>
    <property type="match status" value="2"/>
</dbReference>
<dbReference type="GO" id="GO:0005634">
    <property type="term" value="C:nucleus"/>
    <property type="evidence" value="ECO:0007669"/>
    <property type="project" value="TreeGrafter"/>
</dbReference>
<dbReference type="CDD" id="cd18673">
    <property type="entry name" value="PIN_XRN1-2-like"/>
    <property type="match status" value="1"/>
</dbReference>